<dbReference type="EMBL" id="CAJVQB010002528">
    <property type="protein sequence ID" value="CAG8578210.1"/>
    <property type="molecule type" value="Genomic_DNA"/>
</dbReference>
<accession>A0ABN7UEP5</accession>
<comment type="caution">
    <text evidence="2">The sequence shown here is derived from an EMBL/GenBank/DDBJ whole genome shotgun (WGS) entry which is preliminary data.</text>
</comment>
<dbReference type="Proteomes" id="UP000789901">
    <property type="component" value="Unassembled WGS sequence"/>
</dbReference>
<proteinExistence type="predicted"/>
<evidence type="ECO:0000313" key="2">
    <source>
        <dbReference type="EMBL" id="CAG8578210.1"/>
    </source>
</evidence>
<keyword evidence="3" id="KW-1185">Reference proteome</keyword>
<reference evidence="2 3" key="1">
    <citation type="submission" date="2021-06" db="EMBL/GenBank/DDBJ databases">
        <authorList>
            <person name="Kallberg Y."/>
            <person name="Tangrot J."/>
            <person name="Rosling A."/>
        </authorList>
    </citation>
    <scope>NUCLEOTIDE SEQUENCE [LARGE SCALE GENOMIC DNA]</scope>
    <source>
        <strain evidence="2 3">120-4 pot B 10/14</strain>
    </source>
</reference>
<name>A0ABN7UEP5_GIGMA</name>
<feature type="non-terminal residue" evidence="2">
    <location>
        <position position="1"/>
    </location>
</feature>
<organism evidence="2 3">
    <name type="scientific">Gigaspora margarita</name>
    <dbReference type="NCBI Taxonomy" id="4874"/>
    <lineage>
        <taxon>Eukaryota</taxon>
        <taxon>Fungi</taxon>
        <taxon>Fungi incertae sedis</taxon>
        <taxon>Mucoromycota</taxon>
        <taxon>Glomeromycotina</taxon>
        <taxon>Glomeromycetes</taxon>
        <taxon>Diversisporales</taxon>
        <taxon>Gigasporaceae</taxon>
        <taxon>Gigaspora</taxon>
    </lineage>
</organism>
<evidence type="ECO:0000313" key="3">
    <source>
        <dbReference type="Proteomes" id="UP000789901"/>
    </source>
</evidence>
<dbReference type="SUPFAM" id="SSF56112">
    <property type="entry name" value="Protein kinase-like (PK-like)"/>
    <property type="match status" value="1"/>
</dbReference>
<keyword evidence="1" id="KW-0547">Nucleotide-binding</keyword>
<feature type="binding site" evidence="1">
    <location>
        <position position="62"/>
    </location>
    <ligand>
        <name>ATP</name>
        <dbReference type="ChEBI" id="CHEBI:30616"/>
    </ligand>
</feature>
<dbReference type="InterPro" id="IPR017441">
    <property type="entry name" value="Protein_kinase_ATP_BS"/>
</dbReference>
<sequence>TKYYKWIEKKSKEGIIPIIDHLELDKVKEIGKGGHGTVYSAEYRGAKIVFKEIKDKDNVIRKIVNEVT</sequence>
<evidence type="ECO:0000256" key="1">
    <source>
        <dbReference type="PROSITE-ProRule" id="PRU10141"/>
    </source>
</evidence>
<gene>
    <name evidence="2" type="ORF">GMARGA_LOCUS5819</name>
</gene>
<dbReference type="InterPro" id="IPR011009">
    <property type="entry name" value="Kinase-like_dom_sf"/>
</dbReference>
<dbReference type="Gene3D" id="3.30.200.20">
    <property type="entry name" value="Phosphorylase Kinase, domain 1"/>
    <property type="match status" value="1"/>
</dbReference>
<protein>
    <submittedName>
        <fullName evidence="2">1322_t:CDS:1</fullName>
    </submittedName>
</protein>
<dbReference type="PROSITE" id="PS00107">
    <property type="entry name" value="PROTEIN_KINASE_ATP"/>
    <property type="match status" value="1"/>
</dbReference>
<keyword evidence="1" id="KW-0067">ATP-binding</keyword>